<comment type="pathway">
    <text evidence="3">Glycan degradation; xylan degradation.</text>
</comment>
<evidence type="ECO:0000256" key="11">
    <source>
        <dbReference type="PROSITE-ProRule" id="PRU10061"/>
    </source>
</evidence>
<dbReference type="eggNOG" id="ENOG502QR4K">
    <property type="taxonomic scope" value="Eukaryota"/>
</dbReference>
<evidence type="ECO:0000256" key="1">
    <source>
        <dbReference type="ARBA" id="ARBA00000681"/>
    </source>
</evidence>
<dbReference type="PRINTS" id="PR00134">
    <property type="entry name" value="GLHYDRLASE10"/>
</dbReference>
<dbReference type="PROSITE" id="PS51760">
    <property type="entry name" value="GH10_2"/>
    <property type="match status" value="1"/>
</dbReference>
<feature type="domain" description="GH10" evidence="14">
    <location>
        <begin position="18"/>
        <end position="336"/>
    </location>
</feature>
<keyword evidence="7 12" id="KW-0378">Hydrolase</keyword>
<evidence type="ECO:0000256" key="12">
    <source>
        <dbReference type="RuleBase" id="RU361174"/>
    </source>
</evidence>
<proteinExistence type="inferred from homology"/>
<keyword evidence="10 12" id="KW-0624">Polysaccharide degradation</keyword>
<evidence type="ECO:0000256" key="13">
    <source>
        <dbReference type="SAM" id="SignalP"/>
    </source>
</evidence>
<dbReference type="SMART" id="SM00633">
    <property type="entry name" value="Glyco_10"/>
    <property type="match status" value="1"/>
</dbReference>
<evidence type="ECO:0000256" key="6">
    <source>
        <dbReference type="ARBA" id="ARBA00022651"/>
    </source>
</evidence>
<keyword evidence="5" id="KW-0964">Secreted</keyword>
<accession>A0A0W0EUU6</accession>
<keyword evidence="6 15" id="KW-0858">Xylan degradation</keyword>
<gene>
    <name evidence="15" type="ORF">WG66_19622</name>
</gene>
<evidence type="ECO:0000313" key="15">
    <source>
        <dbReference type="EMBL" id="KTB27835.1"/>
    </source>
</evidence>
<feature type="signal peptide" evidence="13">
    <location>
        <begin position="1"/>
        <end position="18"/>
    </location>
</feature>
<dbReference type="SUPFAM" id="SSF51445">
    <property type="entry name" value="(Trans)glycosidases"/>
    <property type="match status" value="1"/>
</dbReference>
<dbReference type="PANTHER" id="PTHR31490">
    <property type="entry name" value="GLYCOSYL HYDROLASE"/>
    <property type="match status" value="1"/>
</dbReference>
<dbReference type="Pfam" id="PF00331">
    <property type="entry name" value="Glyco_hydro_10"/>
    <property type="match status" value="1"/>
</dbReference>
<dbReference type="Proteomes" id="UP000054988">
    <property type="component" value="Unassembled WGS sequence"/>
</dbReference>
<dbReference type="InterPro" id="IPR017853">
    <property type="entry name" value="GH"/>
</dbReference>
<evidence type="ECO:0000256" key="9">
    <source>
        <dbReference type="ARBA" id="ARBA00023295"/>
    </source>
</evidence>
<evidence type="ECO:0000256" key="3">
    <source>
        <dbReference type="ARBA" id="ARBA00004851"/>
    </source>
</evidence>
<feature type="active site" description="Nucleophile" evidence="11">
    <location>
        <position position="258"/>
    </location>
</feature>
<dbReference type="PANTHER" id="PTHR31490:SF35">
    <property type="entry name" value="ENDO-1,4-BETA-XYLANASE"/>
    <property type="match status" value="1"/>
</dbReference>
<dbReference type="Gene3D" id="3.20.20.80">
    <property type="entry name" value="Glycosidases"/>
    <property type="match status" value="1"/>
</dbReference>
<comment type="similarity">
    <text evidence="4 12">Belongs to the glycosyl hydrolase 10 (cellulase F) family.</text>
</comment>
<comment type="subcellular location">
    <subcellularLocation>
        <location evidence="2">Secreted</location>
    </subcellularLocation>
</comment>
<comment type="caution">
    <text evidence="15">The sequence shown here is derived from an EMBL/GenBank/DDBJ whole genome shotgun (WGS) entry which is preliminary data.</text>
</comment>
<evidence type="ECO:0000256" key="2">
    <source>
        <dbReference type="ARBA" id="ARBA00004613"/>
    </source>
</evidence>
<evidence type="ECO:0000256" key="8">
    <source>
        <dbReference type="ARBA" id="ARBA00023277"/>
    </source>
</evidence>
<name>A0A0W0EUU6_MONRR</name>
<keyword evidence="9 12" id="KW-0326">Glycosidase</keyword>
<dbReference type="GO" id="GO:0031176">
    <property type="term" value="F:endo-1,4-beta-xylanase activity"/>
    <property type="evidence" value="ECO:0007669"/>
    <property type="project" value="UniProtKB-EC"/>
</dbReference>
<feature type="chain" id="PRO_5006901128" description="Beta-xylanase" evidence="13">
    <location>
        <begin position="19"/>
        <end position="339"/>
    </location>
</feature>
<keyword evidence="13" id="KW-0732">Signal</keyword>
<evidence type="ECO:0000256" key="5">
    <source>
        <dbReference type="ARBA" id="ARBA00022525"/>
    </source>
</evidence>
<organism evidence="15 16">
    <name type="scientific">Moniliophthora roreri</name>
    <name type="common">Frosty pod rot fungus</name>
    <name type="synonym">Monilia roreri</name>
    <dbReference type="NCBI Taxonomy" id="221103"/>
    <lineage>
        <taxon>Eukaryota</taxon>
        <taxon>Fungi</taxon>
        <taxon>Dikarya</taxon>
        <taxon>Basidiomycota</taxon>
        <taxon>Agaricomycotina</taxon>
        <taxon>Agaricomycetes</taxon>
        <taxon>Agaricomycetidae</taxon>
        <taxon>Agaricales</taxon>
        <taxon>Marasmiineae</taxon>
        <taxon>Marasmiaceae</taxon>
        <taxon>Moniliophthora</taxon>
    </lineage>
</organism>
<evidence type="ECO:0000313" key="16">
    <source>
        <dbReference type="Proteomes" id="UP000054988"/>
    </source>
</evidence>
<dbReference type="EC" id="3.2.1.8" evidence="12"/>
<keyword evidence="8 12" id="KW-0119">Carbohydrate metabolism</keyword>
<evidence type="ECO:0000259" key="14">
    <source>
        <dbReference type="PROSITE" id="PS51760"/>
    </source>
</evidence>
<dbReference type="AlphaFoldDB" id="A0A0W0EUU6"/>
<protein>
    <recommendedName>
        <fullName evidence="12">Beta-xylanase</fullName>
        <ecNumber evidence="12">3.2.1.8</ecNumber>
    </recommendedName>
</protein>
<dbReference type="GO" id="GO:0045493">
    <property type="term" value="P:xylan catabolic process"/>
    <property type="evidence" value="ECO:0007669"/>
    <property type="project" value="UniProtKB-KW"/>
</dbReference>
<reference evidence="15 16" key="1">
    <citation type="submission" date="2015-12" db="EMBL/GenBank/DDBJ databases">
        <title>Draft genome sequence of Moniliophthora roreri, the causal agent of frosty pod rot of cacao.</title>
        <authorList>
            <person name="Aime M.C."/>
            <person name="Diaz-Valderrama J.R."/>
            <person name="Kijpornyongpan T."/>
            <person name="Phillips-Mora W."/>
        </authorList>
    </citation>
    <scope>NUCLEOTIDE SEQUENCE [LARGE SCALE GENOMIC DNA]</scope>
    <source>
        <strain evidence="15 16">MCA 2952</strain>
    </source>
</reference>
<dbReference type="GO" id="GO:0005576">
    <property type="term" value="C:extracellular region"/>
    <property type="evidence" value="ECO:0007669"/>
    <property type="project" value="UniProtKB-SubCell"/>
</dbReference>
<dbReference type="InterPro" id="IPR001000">
    <property type="entry name" value="GH10_dom"/>
</dbReference>
<evidence type="ECO:0000256" key="7">
    <source>
        <dbReference type="ARBA" id="ARBA00022801"/>
    </source>
</evidence>
<sequence length="339" mass="36945">MRLVSLIILAITASLSAAQDTNTIAKAAGKLYFGSATDNPELTDTTYVGILNNSALFGQITPGNSLKWDATEPQRGSFSFDGGDEIVNLAEANGQLVRGHTTVWHSQLPSWVSDGNFDEETLTSIIQTHVSTVIGRYKGQMCTHSYGWDVVNEPFNEDGTFQSFVLFDTLGESYIDIALNTAREADPDAKLYINEFNIDGTGAKSTAMFNLVQSLQERGTPIDGIGIQAHLIVGSLPSDIQANFKQFASLGVEIAVTELDIRMTLPVTDEKLEQQRQDYQTVIAACNAVEACVGVTIWDYTDKYSWIPGVFEGQGAALPWDENFEKKPAYDGIIDGFSA</sequence>
<evidence type="ECO:0000256" key="10">
    <source>
        <dbReference type="ARBA" id="ARBA00023326"/>
    </source>
</evidence>
<dbReference type="PROSITE" id="PS00591">
    <property type="entry name" value="GH10_1"/>
    <property type="match status" value="1"/>
</dbReference>
<dbReference type="InterPro" id="IPR044846">
    <property type="entry name" value="GH10"/>
</dbReference>
<dbReference type="InterPro" id="IPR031158">
    <property type="entry name" value="GH10_AS"/>
</dbReference>
<dbReference type="EMBL" id="LATX01002519">
    <property type="protein sequence ID" value="KTB27835.1"/>
    <property type="molecule type" value="Genomic_DNA"/>
</dbReference>
<comment type="catalytic activity">
    <reaction evidence="1 12">
        <text>Endohydrolysis of (1-&gt;4)-beta-D-xylosidic linkages in xylans.</text>
        <dbReference type="EC" id="3.2.1.8"/>
    </reaction>
</comment>
<evidence type="ECO:0000256" key="4">
    <source>
        <dbReference type="ARBA" id="ARBA00007495"/>
    </source>
</evidence>